<feature type="signal peptide" evidence="6">
    <location>
        <begin position="1"/>
        <end position="28"/>
    </location>
</feature>
<dbReference type="RefSeq" id="WP_204006665.1">
    <property type="nucleotide sequence ID" value="NZ_BOPG01000068.1"/>
</dbReference>
<keyword evidence="3" id="KW-0378">Hydrolase</keyword>
<comment type="caution">
    <text evidence="8">The sequence shown here is derived from an EMBL/GenBank/DDBJ whole genome shotgun (WGS) entry which is preliminary data.</text>
</comment>
<keyword evidence="4" id="KW-0788">Thiol protease</keyword>
<dbReference type="InterPro" id="IPR038765">
    <property type="entry name" value="Papain-like_cys_pep_sf"/>
</dbReference>
<dbReference type="InterPro" id="IPR051794">
    <property type="entry name" value="PG_Endopeptidase_C40"/>
</dbReference>
<keyword evidence="6" id="KW-0732">Signal</keyword>
<dbReference type="Gene3D" id="6.10.250.3150">
    <property type="match status" value="1"/>
</dbReference>
<evidence type="ECO:0000256" key="4">
    <source>
        <dbReference type="ARBA" id="ARBA00022807"/>
    </source>
</evidence>
<feature type="chain" id="PRO_5035246461" description="NlpC/P60 domain-containing protein" evidence="6">
    <location>
        <begin position="29"/>
        <end position="327"/>
    </location>
</feature>
<proteinExistence type="inferred from homology"/>
<gene>
    <name evidence="8" type="ORF">Vau01_091270</name>
</gene>
<dbReference type="AlphaFoldDB" id="A0A8J3ZHF2"/>
<dbReference type="PANTHER" id="PTHR47359">
    <property type="entry name" value="PEPTIDOGLYCAN DL-ENDOPEPTIDASE CWLO"/>
    <property type="match status" value="1"/>
</dbReference>
<organism evidence="8 9">
    <name type="scientific">Virgisporangium aurantiacum</name>
    <dbReference type="NCBI Taxonomy" id="175570"/>
    <lineage>
        <taxon>Bacteria</taxon>
        <taxon>Bacillati</taxon>
        <taxon>Actinomycetota</taxon>
        <taxon>Actinomycetes</taxon>
        <taxon>Micromonosporales</taxon>
        <taxon>Micromonosporaceae</taxon>
        <taxon>Virgisporangium</taxon>
    </lineage>
</organism>
<dbReference type="SUPFAM" id="SSF54001">
    <property type="entry name" value="Cysteine proteinases"/>
    <property type="match status" value="1"/>
</dbReference>
<protein>
    <recommendedName>
        <fullName evidence="7">NlpC/P60 domain-containing protein</fullName>
    </recommendedName>
</protein>
<evidence type="ECO:0000313" key="8">
    <source>
        <dbReference type="EMBL" id="GIJ61611.1"/>
    </source>
</evidence>
<keyword evidence="2" id="KW-0645">Protease</keyword>
<dbReference type="GO" id="GO:0008234">
    <property type="term" value="F:cysteine-type peptidase activity"/>
    <property type="evidence" value="ECO:0007669"/>
    <property type="project" value="UniProtKB-KW"/>
</dbReference>
<dbReference type="GO" id="GO:0006508">
    <property type="term" value="P:proteolysis"/>
    <property type="evidence" value="ECO:0007669"/>
    <property type="project" value="UniProtKB-KW"/>
</dbReference>
<evidence type="ECO:0000313" key="9">
    <source>
        <dbReference type="Proteomes" id="UP000612585"/>
    </source>
</evidence>
<sequence>MIRRLLRVAVVGLMTLAVGVGTATHAHADPTAAELDAQLDAQFRILEPIIEEYNKVNEELKQSRAKAAALEQQLAPLAAQVDEAMLSVKSIAVSAYKNGRMGAINALLGSKDANDTAQTLTQLEVLARNQRNSVSGVADTVDRYRNDKKALDQIIAQQAAHEAELAAKKKEIETQVAALEKKQRELFGGGGGTGGSSASTGSCPAITAGGAGGTALRTACAQLGKMYLYGAEGPDRYDCSGLTLYSWKSAGKSLPRTAADQWRAVTRITKDQLQQGDLIFFYNSSNPSHVGMYAGGGQMIHASRAGVPVKMKNVSNDSSIVGYGRPK</sequence>
<dbReference type="Pfam" id="PF00877">
    <property type="entry name" value="NLPC_P60"/>
    <property type="match status" value="1"/>
</dbReference>
<dbReference type="Proteomes" id="UP000612585">
    <property type="component" value="Unassembled WGS sequence"/>
</dbReference>
<dbReference type="InterPro" id="IPR000064">
    <property type="entry name" value="NLP_P60_dom"/>
</dbReference>
<evidence type="ECO:0000256" key="6">
    <source>
        <dbReference type="SAM" id="SignalP"/>
    </source>
</evidence>
<dbReference type="PROSITE" id="PS51935">
    <property type="entry name" value="NLPC_P60"/>
    <property type="match status" value="1"/>
</dbReference>
<evidence type="ECO:0000256" key="2">
    <source>
        <dbReference type="ARBA" id="ARBA00022670"/>
    </source>
</evidence>
<evidence type="ECO:0000259" key="7">
    <source>
        <dbReference type="PROSITE" id="PS51935"/>
    </source>
</evidence>
<reference evidence="8" key="1">
    <citation type="submission" date="2021-01" db="EMBL/GenBank/DDBJ databases">
        <title>Whole genome shotgun sequence of Virgisporangium aurantiacum NBRC 16421.</title>
        <authorList>
            <person name="Komaki H."/>
            <person name="Tamura T."/>
        </authorList>
    </citation>
    <scope>NUCLEOTIDE SEQUENCE</scope>
    <source>
        <strain evidence="8">NBRC 16421</strain>
    </source>
</reference>
<comment type="similarity">
    <text evidence="1">Belongs to the peptidase C40 family.</text>
</comment>
<dbReference type="EMBL" id="BOPG01000068">
    <property type="protein sequence ID" value="GIJ61611.1"/>
    <property type="molecule type" value="Genomic_DNA"/>
</dbReference>
<evidence type="ECO:0000256" key="5">
    <source>
        <dbReference type="SAM" id="Coils"/>
    </source>
</evidence>
<keyword evidence="5" id="KW-0175">Coiled coil</keyword>
<dbReference type="Gene3D" id="3.90.1720.10">
    <property type="entry name" value="endopeptidase domain like (from Nostoc punctiforme)"/>
    <property type="match status" value="1"/>
</dbReference>
<feature type="domain" description="NlpC/P60" evidence="7">
    <location>
        <begin position="209"/>
        <end position="327"/>
    </location>
</feature>
<name>A0A8J3ZHF2_9ACTN</name>
<evidence type="ECO:0000256" key="1">
    <source>
        <dbReference type="ARBA" id="ARBA00007074"/>
    </source>
</evidence>
<keyword evidence="9" id="KW-1185">Reference proteome</keyword>
<evidence type="ECO:0000256" key="3">
    <source>
        <dbReference type="ARBA" id="ARBA00022801"/>
    </source>
</evidence>
<feature type="coiled-coil region" evidence="5">
    <location>
        <begin position="151"/>
        <end position="185"/>
    </location>
</feature>
<dbReference type="PANTHER" id="PTHR47359:SF3">
    <property type="entry name" value="NLP_P60 DOMAIN-CONTAINING PROTEIN-RELATED"/>
    <property type="match status" value="1"/>
</dbReference>
<accession>A0A8J3ZHF2</accession>